<dbReference type="CDD" id="cd06257">
    <property type="entry name" value="DnaJ"/>
    <property type="match status" value="1"/>
</dbReference>
<evidence type="ECO:0000256" key="2">
    <source>
        <dbReference type="ARBA" id="ARBA00023016"/>
    </source>
</evidence>
<sequence>MGEQDWFNQDFYQTLGVKKDADSKEIKKAYRKLARQWHPDQNPGDLAAEEKFKQISEAYSVLSDPEQRERYDAIQQMAQGGARFTPGSGGGGGFEDMFGSMFNGAGRGGTYQFQTSGGGGGFDDILSSLFSGGGRGGRGPGAGYSSFGMPAQAGADLTAQTTLSFRDAYLGTSIRLKVGERTLTANIPAGVRDGQKIRLRGKGQPGSGGGPAGDLVITVQVKKDPLYSVEGNNLRVRLPISFPEAVLGAQVAVPLPDGTSVKVKVPAGSSSGRVLRVGGRGMHRGKKRGDLLVELSIHLPAPDTTELKELAEQVQAAQGEWDPRANLGGER</sequence>
<keyword evidence="2" id="KW-0346">Stress response</keyword>
<evidence type="ECO:0000259" key="4">
    <source>
        <dbReference type="PROSITE" id="PS50076"/>
    </source>
</evidence>
<evidence type="ECO:0000256" key="3">
    <source>
        <dbReference type="ARBA" id="ARBA00023186"/>
    </source>
</evidence>
<dbReference type="InterPro" id="IPR036869">
    <property type="entry name" value="J_dom_sf"/>
</dbReference>
<feature type="domain" description="J" evidence="4">
    <location>
        <begin position="10"/>
        <end position="75"/>
    </location>
</feature>
<dbReference type="FunFam" id="2.60.260.20:FF:000013">
    <property type="entry name" value="DnaJ subfamily B member 11"/>
    <property type="match status" value="1"/>
</dbReference>
<dbReference type="GO" id="GO:0005737">
    <property type="term" value="C:cytoplasm"/>
    <property type="evidence" value="ECO:0007669"/>
    <property type="project" value="TreeGrafter"/>
</dbReference>
<proteinExistence type="predicted"/>
<dbReference type="SMART" id="SM00271">
    <property type="entry name" value="DnaJ"/>
    <property type="match status" value="1"/>
</dbReference>
<dbReference type="SUPFAM" id="SSF49493">
    <property type="entry name" value="HSP40/DnaJ peptide-binding domain"/>
    <property type="match status" value="2"/>
</dbReference>
<dbReference type="InterPro" id="IPR018253">
    <property type="entry name" value="DnaJ_domain_CS"/>
</dbReference>
<dbReference type="Pfam" id="PF00226">
    <property type="entry name" value="DnaJ"/>
    <property type="match status" value="1"/>
</dbReference>
<dbReference type="SUPFAM" id="SSF46565">
    <property type="entry name" value="Chaperone J-domain"/>
    <property type="match status" value="1"/>
</dbReference>
<dbReference type="Gene3D" id="1.10.287.110">
    <property type="entry name" value="DnaJ domain"/>
    <property type="match status" value="1"/>
</dbReference>
<dbReference type="InterPro" id="IPR001623">
    <property type="entry name" value="DnaJ_domain"/>
</dbReference>
<dbReference type="InterPro" id="IPR008971">
    <property type="entry name" value="HSP40/DnaJ_pept-bd"/>
</dbReference>
<dbReference type="PROSITE" id="PS00636">
    <property type="entry name" value="DNAJ_1"/>
    <property type="match status" value="1"/>
</dbReference>
<dbReference type="AlphaFoldDB" id="A0AAU7VA28"/>
<dbReference type="GO" id="GO:0042026">
    <property type="term" value="P:protein refolding"/>
    <property type="evidence" value="ECO:0007669"/>
    <property type="project" value="TreeGrafter"/>
</dbReference>
<dbReference type="GO" id="GO:0051082">
    <property type="term" value="F:unfolded protein binding"/>
    <property type="evidence" value="ECO:0007669"/>
    <property type="project" value="InterPro"/>
</dbReference>
<accession>A0AAU7VA28</accession>
<keyword evidence="1" id="KW-0235">DNA replication</keyword>
<dbReference type="PANTHER" id="PTHR43096:SF54">
    <property type="entry name" value="CHAPERONE PROTEIN DNAJ 1"/>
    <property type="match status" value="1"/>
</dbReference>
<dbReference type="Pfam" id="PF01556">
    <property type="entry name" value="DnaJ_C"/>
    <property type="match status" value="1"/>
</dbReference>
<dbReference type="RefSeq" id="WP_350258447.1">
    <property type="nucleotide sequence ID" value="NZ_CP138335.1"/>
</dbReference>
<organism evidence="5">
    <name type="scientific">Scrofimicrobium appendicitidis</name>
    <dbReference type="NCBI Taxonomy" id="3079930"/>
    <lineage>
        <taxon>Bacteria</taxon>
        <taxon>Bacillati</taxon>
        <taxon>Actinomycetota</taxon>
        <taxon>Actinomycetes</taxon>
        <taxon>Actinomycetales</taxon>
        <taxon>Actinomycetaceae</taxon>
        <taxon>Scrofimicrobium</taxon>
    </lineage>
</organism>
<dbReference type="PROSITE" id="PS50076">
    <property type="entry name" value="DNAJ_2"/>
    <property type="match status" value="1"/>
</dbReference>
<dbReference type="CDD" id="cd10747">
    <property type="entry name" value="DnaJ_C"/>
    <property type="match status" value="1"/>
</dbReference>
<dbReference type="PANTHER" id="PTHR43096">
    <property type="entry name" value="DNAJ HOMOLOG 1, MITOCHONDRIAL-RELATED"/>
    <property type="match status" value="1"/>
</dbReference>
<gene>
    <name evidence="5" type="ORF">SAC06_01430</name>
</gene>
<evidence type="ECO:0000256" key="1">
    <source>
        <dbReference type="ARBA" id="ARBA00022705"/>
    </source>
</evidence>
<dbReference type="EMBL" id="CP138335">
    <property type="protein sequence ID" value="XBW08248.1"/>
    <property type="molecule type" value="Genomic_DNA"/>
</dbReference>
<protein>
    <submittedName>
        <fullName evidence="5">DnaJ C-terminal domain-containing protein</fullName>
    </submittedName>
</protein>
<name>A0AAU7VA28_9ACTO</name>
<dbReference type="Gene3D" id="2.60.260.20">
    <property type="entry name" value="Urease metallochaperone UreE, N-terminal domain"/>
    <property type="match status" value="2"/>
</dbReference>
<dbReference type="PRINTS" id="PR00625">
    <property type="entry name" value="JDOMAIN"/>
</dbReference>
<reference evidence="5" key="1">
    <citation type="submission" date="2023-11" db="EMBL/GenBank/DDBJ databases">
        <title>Scrofimicrobium hongkongense sp. nov., isolated from a patient with peritonitis.</title>
        <authorList>
            <person name="Lao H.Y."/>
            <person name="Wong A.Y.P."/>
            <person name="Ng T.L."/>
            <person name="Wong R.Y.L."/>
            <person name="Yau M.C.Y."/>
            <person name="Lam J.Y.W."/>
            <person name="Siu G.K.H."/>
        </authorList>
    </citation>
    <scope>NUCLEOTIDE SEQUENCE</scope>
    <source>
        <strain evidence="5">R131</strain>
    </source>
</reference>
<dbReference type="InterPro" id="IPR002939">
    <property type="entry name" value="DnaJ_C"/>
</dbReference>
<dbReference type="KEGG" id="sapp:SAC06_01430"/>
<evidence type="ECO:0000313" key="5">
    <source>
        <dbReference type="EMBL" id="XBW08248.1"/>
    </source>
</evidence>
<keyword evidence="3" id="KW-0143">Chaperone</keyword>